<evidence type="ECO:0000313" key="10">
    <source>
        <dbReference type="EMBL" id="KAK2910835.1"/>
    </source>
</evidence>
<dbReference type="InterPro" id="IPR031127">
    <property type="entry name" value="E3_UB_ligase_RBR"/>
</dbReference>
<keyword evidence="7" id="KW-0833">Ubl conjugation pathway</keyword>
<dbReference type="PROSITE" id="PS51873">
    <property type="entry name" value="TRIAD"/>
    <property type="match status" value="1"/>
</dbReference>
<organism evidence="10 11">
    <name type="scientific">Cirrhinus molitorella</name>
    <name type="common">mud carp</name>
    <dbReference type="NCBI Taxonomy" id="172907"/>
    <lineage>
        <taxon>Eukaryota</taxon>
        <taxon>Metazoa</taxon>
        <taxon>Chordata</taxon>
        <taxon>Craniata</taxon>
        <taxon>Vertebrata</taxon>
        <taxon>Euteleostomi</taxon>
        <taxon>Actinopterygii</taxon>
        <taxon>Neopterygii</taxon>
        <taxon>Teleostei</taxon>
        <taxon>Ostariophysi</taxon>
        <taxon>Cypriniformes</taxon>
        <taxon>Cyprinidae</taxon>
        <taxon>Labeoninae</taxon>
        <taxon>Labeonini</taxon>
        <taxon>Cirrhinus</taxon>
    </lineage>
</organism>
<evidence type="ECO:0000256" key="1">
    <source>
        <dbReference type="ARBA" id="ARBA00001798"/>
    </source>
</evidence>
<keyword evidence="8" id="KW-0862">Zinc</keyword>
<dbReference type="Proteomes" id="UP001187343">
    <property type="component" value="Unassembled WGS sequence"/>
</dbReference>
<evidence type="ECO:0000256" key="5">
    <source>
        <dbReference type="ARBA" id="ARBA00022737"/>
    </source>
</evidence>
<evidence type="ECO:0000256" key="4">
    <source>
        <dbReference type="ARBA" id="ARBA00022723"/>
    </source>
</evidence>
<dbReference type="AlphaFoldDB" id="A0AA88PZT9"/>
<keyword evidence="3" id="KW-0808">Transferase</keyword>
<dbReference type="EC" id="2.3.2.31" evidence="2"/>
<sequence>MTENNDLKKFTPFDKDIKLVSKPNDLDPFDKDLSILRAELSCGHVTDPEALISCCKAQLDYGKTEFKCPLCEEEWPYDEVRKLAKLTIEEQSSFEEQLGTNTVKKKVDFRECPGCGTLIERSDDSNLNVRCSVCTVKTGKAYEFCWQCMREWKEPQLQADRCGNAGCFIDQKLLRECLMITLENGAQCPKIRKCPSCGMLIEHDNTGCNNMECPECENTFCFICLKPEHNYYNFLPCTLAPRQLNTESESE</sequence>
<evidence type="ECO:0000256" key="2">
    <source>
        <dbReference type="ARBA" id="ARBA00012251"/>
    </source>
</evidence>
<evidence type="ECO:0000313" key="11">
    <source>
        <dbReference type="Proteomes" id="UP001187343"/>
    </source>
</evidence>
<keyword evidence="4" id="KW-0479">Metal-binding</keyword>
<dbReference type="SMART" id="SM00647">
    <property type="entry name" value="IBR"/>
    <property type="match status" value="2"/>
</dbReference>
<dbReference type="PANTHER" id="PTHR11685">
    <property type="entry name" value="RBR FAMILY RING FINGER AND IBR DOMAIN-CONTAINING"/>
    <property type="match status" value="1"/>
</dbReference>
<name>A0AA88PZT9_9TELE</name>
<dbReference type="InterPro" id="IPR044066">
    <property type="entry name" value="TRIAD_supradom"/>
</dbReference>
<evidence type="ECO:0000256" key="3">
    <source>
        <dbReference type="ARBA" id="ARBA00022679"/>
    </source>
</evidence>
<protein>
    <recommendedName>
        <fullName evidence="2">RBR-type E3 ubiquitin transferase</fullName>
        <ecNumber evidence="2">2.3.2.31</ecNumber>
    </recommendedName>
</protein>
<comment type="catalytic activity">
    <reaction evidence="1">
        <text>[E2 ubiquitin-conjugating enzyme]-S-ubiquitinyl-L-cysteine + [acceptor protein]-L-lysine = [E2 ubiquitin-conjugating enzyme]-L-cysteine + [acceptor protein]-N(6)-ubiquitinyl-L-lysine.</text>
        <dbReference type="EC" id="2.3.2.31"/>
    </reaction>
</comment>
<evidence type="ECO:0000259" key="9">
    <source>
        <dbReference type="PROSITE" id="PS51873"/>
    </source>
</evidence>
<keyword evidence="6" id="KW-0863">Zinc-finger</keyword>
<comment type="caution">
    <text evidence="10">The sequence shown here is derived from an EMBL/GenBank/DDBJ whole genome shotgun (WGS) entry which is preliminary data.</text>
</comment>
<dbReference type="GO" id="GO:0016567">
    <property type="term" value="P:protein ubiquitination"/>
    <property type="evidence" value="ECO:0007669"/>
    <property type="project" value="InterPro"/>
</dbReference>
<feature type="domain" description="RING-type" evidence="9">
    <location>
        <begin position="18"/>
        <end position="249"/>
    </location>
</feature>
<accession>A0AA88PZT9</accession>
<dbReference type="SUPFAM" id="SSF57850">
    <property type="entry name" value="RING/U-box"/>
    <property type="match status" value="2"/>
</dbReference>
<evidence type="ECO:0000256" key="7">
    <source>
        <dbReference type="ARBA" id="ARBA00022786"/>
    </source>
</evidence>
<dbReference type="EMBL" id="JAUYZG010000003">
    <property type="protein sequence ID" value="KAK2910835.1"/>
    <property type="molecule type" value="Genomic_DNA"/>
</dbReference>
<dbReference type="Pfam" id="PF01485">
    <property type="entry name" value="IBR"/>
    <property type="match status" value="2"/>
</dbReference>
<dbReference type="InterPro" id="IPR002867">
    <property type="entry name" value="IBR_dom"/>
</dbReference>
<gene>
    <name evidence="10" type="ORF">Q8A67_002968</name>
</gene>
<dbReference type="Gene3D" id="1.20.120.1750">
    <property type="match status" value="2"/>
</dbReference>
<evidence type="ECO:0000256" key="6">
    <source>
        <dbReference type="ARBA" id="ARBA00022771"/>
    </source>
</evidence>
<evidence type="ECO:0000256" key="8">
    <source>
        <dbReference type="ARBA" id="ARBA00022833"/>
    </source>
</evidence>
<keyword evidence="11" id="KW-1185">Reference proteome</keyword>
<keyword evidence="5" id="KW-0677">Repeat</keyword>
<dbReference type="CDD" id="cd20336">
    <property type="entry name" value="Rcat_RBR"/>
    <property type="match status" value="1"/>
</dbReference>
<dbReference type="GO" id="GO:0008270">
    <property type="term" value="F:zinc ion binding"/>
    <property type="evidence" value="ECO:0007669"/>
    <property type="project" value="UniProtKB-KW"/>
</dbReference>
<proteinExistence type="predicted"/>
<reference evidence="10" key="1">
    <citation type="submission" date="2023-08" db="EMBL/GenBank/DDBJ databases">
        <title>Chromosome-level Genome Assembly of mud carp (Cirrhinus molitorella).</title>
        <authorList>
            <person name="Liu H."/>
        </authorList>
    </citation>
    <scope>NUCLEOTIDE SEQUENCE</scope>
    <source>
        <strain evidence="10">Prfri</strain>
        <tissue evidence="10">Muscle</tissue>
    </source>
</reference>
<dbReference type="GO" id="GO:0061630">
    <property type="term" value="F:ubiquitin protein ligase activity"/>
    <property type="evidence" value="ECO:0007669"/>
    <property type="project" value="UniProtKB-EC"/>
</dbReference>